<gene>
    <name evidence="1" type="ORF">A2U01_0004456</name>
</gene>
<dbReference type="Proteomes" id="UP000265520">
    <property type="component" value="Unassembled WGS sequence"/>
</dbReference>
<keyword evidence="2" id="KW-1185">Reference proteome</keyword>
<organism evidence="1 2">
    <name type="scientific">Trifolium medium</name>
    <dbReference type="NCBI Taxonomy" id="97028"/>
    <lineage>
        <taxon>Eukaryota</taxon>
        <taxon>Viridiplantae</taxon>
        <taxon>Streptophyta</taxon>
        <taxon>Embryophyta</taxon>
        <taxon>Tracheophyta</taxon>
        <taxon>Spermatophyta</taxon>
        <taxon>Magnoliopsida</taxon>
        <taxon>eudicotyledons</taxon>
        <taxon>Gunneridae</taxon>
        <taxon>Pentapetalae</taxon>
        <taxon>rosids</taxon>
        <taxon>fabids</taxon>
        <taxon>Fabales</taxon>
        <taxon>Fabaceae</taxon>
        <taxon>Papilionoideae</taxon>
        <taxon>50 kb inversion clade</taxon>
        <taxon>NPAAA clade</taxon>
        <taxon>Hologalegina</taxon>
        <taxon>IRL clade</taxon>
        <taxon>Trifolieae</taxon>
        <taxon>Trifolium</taxon>
    </lineage>
</organism>
<dbReference type="AlphaFoldDB" id="A0A392M827"/>
<accession>A0A392M827</accession>
<protein>
    <submittedName>
        <fullName evidence="1">Uncharacterized protein</fullName>
    </submittedName>
</protein>
<name>A0A392M827_9FABA</name>
<dbReference type="EMBL" id="LXQA010005505">
    <property type="protein sequence ID" value="MCH83630.1"/>
    <property type="molecule type" value="Genomic_DNA"/>
</dbReference>
<evidence type="ECO:0000313" key="1">
    <source>
        <dbReference type="EMBL" id="MCH83630.1"/>
    </source>
</evidence>
<comment type="caution">
    <text evidence="1">The sequence shown here is derived from an EMBL/GenBank/DDBJ whole genome shotgun (WGS) entry which is preliminary data.</text>
</comment>
<sequence>MIVEQSKVLAWKWLHSKVSFLVAQWYQSSRAKIWLVIGSTGFFCQLRLHLACYSVDRILLFRLGVGLVSSLYGCYRGCCNNQVHSHSQLAGGLLVLVIRFGRRRVQGDIQCVLCIGVTGRDPELRSQAANCESLCCHKSACTGVIRITVPFC</sequence>
<proteinExistence type="predicted"/>
<reference evidence="1 2" key="1">
    <citation type="journal article" date="2018" name="Front. Plant Sci.">
        <title>Red Clover (Trifolium pratense) and Zigzag Clover (T. medium) - A Picture of Genomic Similarities and Differences.</title>
        <authorList>
            <person name="Dluhosova J."/>
            <person name="Istvanek J."/>
            <person name="Nedelnik J."/>
            <person name="Repkova J."/>
        </authorList>
    </citation>
    <scope>NUCLEOTIDE SEQUENCE [LARGE SCALE GENOMIC DNA]</scope>
    <source>
        <strain evidence="2">cv. 10/8</strain>
        <tissue evidence="1">Leaf</tissue>
    </source>
</reference>
<evidence type="ECO:0000313" key="2">
    <source>
        <dbReference type="Proteomes" id="UP000265520"/>
    </source>
</evidence>